<feature type="binding site" evidence="2">
    <location>
        <position position="281"/>
    </location>
    <ligand>
        <name>substrate</name>
    </ligand>
</feature>
<dbReference type="PANTHER" id="PTHR30270">
    <property type="entry name" value="THIAMINE-MONOPHOSPHATE KINASE"/>
    <property type="match status" value="1"/>
</dbReference>
<feature type="domain" description="PurM-like N-terminal" evidence="3">
    <location>
        <begin position="34"/>
        <end position="151"/>
    </location>
</feature>
<keyword evidence="2" id="KW-0460">Magnesium</keyword>
<dbReference type="PIRSF" id="PIRSF005303">
    <property type="entry name" value="Thiam_monoph_kin"/>
    <property type="match status" value="1"/>
</dbReference>
<dbReference type="HAMAP" id="MF_02128">
    <property type="entry name" value="TMP_kinase"/>
    <property type="match status" value="1"/>
</dbReference>
<proteinExistence type="inferred from homology"/>
<comment type="pathway">
    <text evidence="2">Cofactor biosynthesis; thiamine diphosphate biosynthesis; thiamine diphosphate from thiamine phosphate: step 1/1.</text>
</comment>
<keyword evidence="6" id="KW-1185">Reference proteome</keyword>
<name>A0A327L448_9BRAD</name>
<feature type="domain" description="PurM-like C-terminal" evidence="4">
    <location>
        <begin position="163"/>
        <end position="318"/>
    </location>
</feature>
<dbReference type="UniPathway" id="UPA00060">
    <property type="reaction ID" value="UER00142"/>
</dbReference>
<dbReference type="EC" id="2.7.4.16" evidence="2"/>
<dbReference type="InterPro" id="IPR036676">
    <property type="entry name" value="PurM-like_C_sf"/>
</dbReference>
<gene>
    <name evidence="2 5" type="primary">thiL</name>
    <name evidence="5" type="ORF">CH341_08205</name>
</gene>
<evidence type="ECO:0000313" key="5">
    <source>
        <dbReference type="EMBL" id="RAI44603.1"/>
    </source>
</evidence>
<feature type="binding site" evidence="2">
    <location>
        <position position="35"/>
    </location>
    <ligand>
        <name>Mg(2+)</name>
        <dbReference type="ChEBI" id="CHEBI:18420"/>
        <label>4</label>
    </ligand>
</feature>
<keyword evidence="2" id="KW-0547">Nucleotide-binding</keyword>
<reference evidence="5 6" key="1">
    <citation type="submission" date="2017-07" db="EMBL/GenBank/DDBJ databases">
        <title>Draft Genome Sequences of Select Purple Nonsulfur Bacteria.</title>
        <authorList>
            <person name="Lasarre B."/>
            <person name="Mckinlay J.B."/>
        </authorList>
    </citation>
    <scope>NUCLEOTIDE SEQUENCE [LARGE SCALE GENOMIC DNA]</scope>
    <source>
        <strain evidence="5 6">DSM 5909</strain>
    </source>
</reference>
<dbReference type="RefSeq" id="WP_111418554.1">
    <property type="nucleotide sequence ID" value="NZ_NPEX01000039.1"/>
</dbReference>
<feature type="binding site" evidence="2">
    <location>
        <position position="80"/>
    </location>
    <ligand>
        <name>Mg(2+)</name>
        <dbReference type="ChEBI" id="CHEBI:18420"/>
        <label>3</label>
    </ligand>
</feature>
<keyword evidence="2 5" id="KW-0418">Kinase</keyword>
<keyword evidence="2" id="KW-0479">Metal-binding</keyword>
<feature type="binding site" evidence="2">
    <location>
        <position position="80"/>
    </location>
    <ligand>
        <name>Mg(2+)</name>
        <dbReference type="ChEBI" id="CHEBI:18420"/>
        <label>2</label>
    </ligand>
</feature>
<feature type="binding site" evidence="2">
    <location>
        <position position="229"/>
    </location>
    <ligand>
        <name>Mg(2+)</name>
        <dbReference type="ChEBI" id="CHEBI:18420"/>
        <label>3</label>
    </ligand>
</feature>
<feature type="binding site" evidence="2">
    <location>
        <position position="52"/>
    </location>
    <ligand>
        <name>Mg(2+)</name>
        <dbReference type="ChEBI" id="CHEBI:18420"/>
        <label>2</label>
    </ligand>
</feature>
<dbReference type="GO" id="GO:0005524">
    <property type="term" value="F:ATP binding"/>
    <property type="evidence" value="ECO:0007669"/>
    <property type="project" value="UniProtKB-UniRule"/>
</dbReference>
<evidence type="ECO:0000259" key="4">
    <source>
        <dbReference type="Pfam" id="PF02769"/>
    </source>
</evidence>
<dbReference type="CDD" id="cd02194">
    <property type="entry name" value="ThiL"/>
    <property type="match status" value="1"/>
</dbReference>
<dbReference type="InterPro" id="IPR010918">
    <property type="entry name" value="PurM-like_C_dom"/>
</dbReference>
<sequence length="341" mass="34961">MSIDRETTGSGEDRLIARHFAPLATHPGALGLTDDVALLTPPDGCELVLETDAIVAGMHFFADDPPASIARKALRINLSDLAAKGTRPLGFLLSLALPRRSGDVTVDDPWLAAFAAALGADAKAYGCPLLGGDTVASPGPVMISVTVIGAVPTGTLVKRRGARPGDRLVVTGTIGDAALGLLMRLERAGAGDFDLAEAERAHLLSRYLEPCPRNALAEAVRTHATAGMDVSDGLVGDLAKLCAVSGVTAIVETARLPLSEAARRVLAAAPELLATVLAGGDDYEILCTVAPERLASFLAAAAQAGVPATEIGEILVGQGAPRVLGPDGHPVALDRASFSHF</sequence>
<dbReference type="OrthoDB" id="9802811at2"/>
<feature type="binding site" evidence="2">
    <location>
        <position position="231"/>
    </location>
    <ligand>
        <name>ATP</name>
        <dbReference type="ChEBI" id="CHEBI:30616"/>
    </ligand>
</feature>
<keyword evidence="2" id="KW-0808">Transferase</keyword>
<feature type="binding site" evidence="2">
    <location>
        <position position="338"/>
    </location>
    <ligand>
        <name>substrate</name>
    </ligand>
</feature>
<dbReference type="GO" id="GO:0009228">
    <property type="term" value="P:thiamine biosynthetic process"/>
    <property type="evidence" value="ECO:0007669"/>
    <property type="project" value="UniProtKB-KW"/>
</dbReference>
<feature type="binding site" evidence="2">
    <location>
        <position position="133"/>
    </location>
    <ligand>
        <name>Mg(2+)</name>
        <dbReference type="ChEBI" id="CHEBI:18420"/>
        <label>1</label>
    </ligand>
</feature>
<dbReference type="GO" id="GO:0009229">
    <property type="term" value="P:thiamine diphosphate biosynthetic process"/>
    <property type="evidence" value="ECO:0007669"/>
    <property type="project" value="UniProtKB-UniRule"/>
</dbReference>
<feature type="binding site" evidence="2">
    <location>
        <position position="59"/>
    </location>
    <ligand>
        <name>substrate</name>
    </ligand>
</feature>
<dbReference type="GO" id="GO:0000287">
    <property type="term" value="F:magnesium ion binding"/>
    <property type="evidence" value="ECO:0007669"/>
    <property type="project" value="UniProtKB-UniRule"/>
</dbReference>
<comment type="miscellaneous">
    <text evidence="2">Reaction mechanism of ThiL seems to utilize a direct, inline transfer of the gamma-phosphate of ATP to TMP rather than a phosphorylated enzyme intermediate.</text>
</comment>
<evidence type="ECO:0000256" key="2">
    <source>
        <dbReference type="HAMAP-Rule" id="MF_02128"/>
    </source>
</evidence>
<dbReference type="InterPro" id="IPR016188">
    <property type="entry name" value="PurM-like_N"/>
</dbReference>
<feature type="binding site" evidence="2">
    <location>
        <position position="159"/>
    </location>
    <ligand>
        <name>ATP</name>
        <dbReference type="ChEBI" id="CHEBI:30616"/>
    </ligand>
</feature>
<comment type="catalytic activity">
    <reaction evidence="2">
        <text>thiamine phosphate + ATP = thiamine diphosphate + ADP</text>
        <dbReference type="Rhea" id="RHEA:15913"/>
        <dbReference type="ChEBI" id="CHEBI:30616"/>
        <dbReference type="ChEBI" id="CHEBI:37575"/>
        <dbReference type="ChEBI" id="CHEBI:58937"/>
        <dbReference type="ChEBI" id="CHEBI:456216"/>
        <dbReference type="EC" id="2.7.4.16"/>
    </reaction>
</comment>
<keyword evidence="2" id="KW-0067">ATP-binding</keyword>
<feature type="binding site" evidence="2">
    <location>
        <position position="232"/>
    </location>
    <ligand>
        <name>Mg(2+)</name>
        <dbReference type="ChEBI" id="CHEBI:18420"/>
        <label>5</label>
    </ligand>
</feature>
<comment type="caution">
    <text evidence="2">Lacks conserved residue(s) required for the propagation of feature annotation.</text>
</comment>
<dbReference type="NCBIfam" id="TIGR01379">
    <property type="entry name" value="thiL"/>
    <property type="match status" value="1"/>
</dbReference>
<feature type="binding site" evidence="2">
    <location>
        <position position="51"/>
    </location>
    <ligand>
        <name>Mg(2+)</name>
        <dbReference type="ChEBI" id="CHEBI:18420"/>
        <label>1</label>
    </ligand>
</feature>
<dbReference type="InterPro" id="IPR006283">
    <property type="entry name" value="ThiL-like"/>
</dbReference>
<comment type="function">
    <text evidence="2">Catalyzes the ATP-dependent phosphorylation of thiamine-monophosphate (TMP) to form thiamine-pyrophosphate (TPP), the active form of vitamin B1.</text>
</comment>
<dbReference type="Pfam" id="PF00586">
    <property type="entry name" value="AIRS"/>
    <property type="match status" value="1"/>
</dbReference>
<feature type="binding site" evidence="2">
    <location>
        <position position="80"/>
    </location>
    <ligand>
        <name>Mg(2+)</name>
        <dbReference type="ChEBI" id="CHEBI:18420"/>
        <label>4</label>
    </ligand>
</feature>
<dbReference type="InterPro" id="IPR036921">
    <property type="entry name" value="PurM-like_N_sf"/>
</dbReference>
<evidence type="ECO:0000256" key="1">
    <source>
        <dbReference type="ARBA" id="ARBA00022977"/>
    </source>
</evidence>
<organism evidence="5 6">
    <name type="scientific">Rhodoplanes roseus</name>
    <dbReference type="NCBI Taxonomy" id="29409"/>
    <lineage>
        <taxon>Bacteria</taxon>
        <taxon>Pseudomonadati</taxon>
        <taxon>Pseudomonadota</taxon>
        <taxon>Alphaproteobacteria</taxon>
        <taxon>Hyphomicrobiales</taxon>
        <taxon>Nitrobacteraceae</taxon>
        <taxon>Rhodoplanes</taxon>
    </lineage>
</organism>
<dbReference type="Pfam" id="PF02769">
    <property type="entry name" value="AIRS_C"/>
    <property type="match status" value="1"/>
</dbReference>
<dbReference type="EMBL" id="NPEX01000039">
    <property type="protein sequence ID" value="RAI44603.1"/>
    <property type="molecule type" value="Genomic_DNA"/>
</dbReference>
<dbReference type="SUPFAM" id="SSF55326">
    <property type="entry name" value="PurM N-terminal domain-like"/>
    <property type="match status" value="1"/>
</dbReference>
<feature type="binding site" evidence="2">
    <location>
        <position position="52"/>
    </location>
    <ligand>
        <name>Mg(2+)</name>
        <dbReference type="ChEBI" id="CHEBI:18420"/>
        <label>1</label>
    </ligand>
</feature>
<comment type="caution">
    <text evidence="5">The sequence shown here is derived from an EMBL/GenBank/DDBJ whole genome shotgun (WGS) entry which is preliminary data.</text>
</comment>
<dbReference type="AlphaFoldDB" id="A0A327L448"/>
<feature type="binding site" evidence="2">
    <location>
        <position position="35"/>
    </location>
    <ligand>
        <name>Mg(2+)</name>
        <dbReference type="ChEBI" id="CHEBI:18420"/>
        <label>3</label>
    </ligand>
</feature>
<evidence type="ECO:0000313" key="6">
    <source>
        <dbReference type="Proteomes" id="UP000249130"/>
    </source>
</evidence>
<accession>A0A327L448</accession>
<feature type="binding site" evidence="2">
    <location>
        <begin position="132"/>
        <end position="133"/>
    </location>
    <ligand>
        <name>ATP</name>
        <dbReference type="ChEBI" id="CHEBI:30616"/>
    </ligand>
</feature>
<dbReference type="Gene3D" id="3.30.1330.10">
    <property type="entry name" value="PurM-like, N-terminal domain"/>
    <property type="match status" value="1"/>
</dbReference>
<dbReference type="Gene3D" id="3.90.650.10">
    <property type="entry name" value="PurM-like C-terminal domain"/>
    <property type="match status" value="1"/>
</dbReference>
<dbReference type="PANTHER" id="PTHR30270:SF0">
    <property type="entry name" value="THIAMINE-MONOPHOSPHATE KINASE"/>
    <property type="match status" value="1"/>
</dbReference>
<evidence type="ECO:0000259" key="3">
    <source>
        <dbReference type="Pfam" id="PF00586"/>
    </source>
</evidence>
<protein>
    <recommendedName>
        <fullName evidence="2">Thiamine-monophosphate kinase</fullName>
        <shortName evidence="2">TMP kinase</shortName>
        <shortName evidence="2">Thiamine-phosphate kinase</shortName>
        <ecNumber evidence="2">2.7.4.16</ecNumber>
    </recommendedName>
</protein>
<dbReference type="Proteomes" id="UP000249130">
    <property type="component" value="Unassembled WGS sequence"/>
</dbReference>
<comment type="similarity">
    <text evidence="2">Belongs to the thiamine-monophosphate kinase family.</text>
</comment>
<keyword evidence="1 2" id="KW-0784">Thiamine biosynthesis</keyword>
<dbReference type="SUPFAM" id="SSF56042">
    <property type="entry name" value="PurM C-terminal domain-like"/>
    <property type="match status" value="1"/>
</dbReference>
<dbReference type="GO" id="GO:0009030">
    <property type="term" value="F:thiamine-phosphate kinase activity"/>
    <property type="evidence" value="ECO:0007669"/>
    <property type="project" value="UniProtKB-UniRule"/>
</dbReference>